<dbReference type="CDD" id="cd14978">
    <property type="entry name" value="7tmA_FMRFamide_R-like"/>
    <property type="match status" value="1"/>
</dbReference>
<keyword evidence="8" id="KW-1185">Reference proteome</keyword>
<dbReference type="PROSITE" id="PS50262">
    <property type="entry name" value="G_PROTEIN_RECEP_F1_2"/>
    <property type="match status" value="1"/>
</dbReference>
<evidence type="ECO:0000259" key="6">
    <source>
        <dbReference type="PROSITE" id="PS50262"/>
    </source>
</evidence>
<reference evidence="7" key="1">
    <citation type="submission" date="2019-05" db="EMBL/GenBank/DDBJ databases">
        <title>Annotation for the trematode Paragonimus heterotremus.</title>
        <authorList>
            <person name="Choi Y.-J."/>
        </authorList>
    </citation>
    <scope>NUCLEOTIDE SEQUENCE</scope>
    <source>
        <strain evidence="7">LC</strain>
    </source>
</reference>
<dbReference type="Proteomes" id="UP000748531">
    <property type="component" value="Unassembled WGS sequence"/>
</dbReference>
<feature type="transmembrane region" description="Helical" evidence="5">
    <location>
        <begin position="56"/>
        <end position="79"/>
    </location>
</feature>
<proteinExistence type="predicted"/>
<feature type="transmembrane region" description="Helical" evidence="5">
    <location>
        <begin position="202"/>
        <end position="221"/>
    </location>
</feature>
<keyword evidence="7" id="KW-0675">Receptor</keyword>
<protein>
    <submittedName>
        <fullName evidence="7">Fmrfamide receptor</fullName>
    </submittedName>
</protein>
<evidence type="ECO:0000256" key="5">
    <source>
        <dbReference type="SAM" id="Phobius"/>
    </source>
</evidence>
<feature type="transmembrane region" description="Helical" evidence="5">
    <location>
        <begin position="321"/>
        <end position="346"/>
    </location>
</feature>
<sequence length="475" mass="53637">MNSNVTDDCIPNLFQNTVAGIVVTHVSLCIAMIGIPVNLLTLIVLRRSTSRGATNLLLVVLATEDILIIISYSLYYVAIHYFENYDLTWLGLLRYADSPLLFVLSWVKMAEIYTIVLLSLQRFLAIRWPLHAASLCSIGRTKRVLGAIIILSAMFKLPNLILDYRTLVYKPSCKQYELREVFKDKSWHLHFKLIHVQLLDQVIGYLIPLLALIVLNIGLIIRVRNATRQRMGENGLGFTHHGIHSVETAEENVKLAGPNRNMKVNIESRPKKSSTHPCASDHGLANSSSNIGRCISDTTHTDAVPMPQTSQQNVQSKSVTLILIGVVTTFIVFETPTTTCFCYQLWLSINELLGMQSNSAKPTPLEPENSSVSKESGADDFIFYAYPSALLCVLIGCASNFVIYMLVGSKFRRMCIHVIRQYIRCGCWRDETNKRRTSWSRKTPIRRGAAQRRPERQLTMTVTERFLTETTPLDK</sequence>
<dbReference type="Gene3D" id="1.20.1070.10">
    <property type="entry name" value="Rhodopsin 7-helix transmembrane proteins"/>
    <property type="match status" value="1"/>
</dbReference>
<comment type="subcellular location">
    <subcellularLocation>
        <location evidence="1">Membrane</location>
    </subcellularLocation>
</comment>
<accession>A0A8J4T329</accession>
<keyword evidence="3 5" id="KW-1133">Transmembrane helix</keyword>
<dbReference type="PANTHER" id="PTHR46641">
    <property type="entry name" value="FMRFAMIDE RECEPTOR-RELATED"/>
    <property type="match status" value="1"/>
</dbReference>
<organism evidence="7 8">
    <name type="scientific">Paragonimus heterotremus</name>
    <dbReference type="NCBI Taxonomy" id="100268"/>
    <lineage>
        <taxon>Eukaryota</taxon>
        <taxon>Metazoa</taxon>
        <taxon>Spiralia</taxon>
        <taxon>Lophotrochozoa</taxon>
        <taxon>Platyhelminthes</taxon>
        <taxon>Trematoda</taxon>
        <taxon>Digenea</taxon>
        <taxon>Plagiorchiida</taxon>
        <taxon>Troglotremata</taxon>
        <taxon>Troglotrematidae</taxon>
        <taxon>Paragonimus</taxon>
    </lineage>
</organism>
<dbReference type="Pfam" id="PF00001">
    <property type="entry name" value="7tm_1"/>
    <property type="match status" value="1"/>
</dbReference>
<comment type="caution">
    <text evidence="7">The sequence shown here is derived from an EMBL/GenBank/DDBJ whole genome shotgun (WGS) entry which is preliminary data.</text>
</comment>
<keyword evidence="4 5" id="KW-0472">Membrane</keyword>
<evidence type="ECO:0000256" key="4">
    <source>
        <dbReference type="ARBA" id="ARBA00023136"/>
    </source>
</evidence>
<evidence type="ECO:0000313" key="8">
    <source>
        <dbReference type="Proteomes" id="UP000748531"/>
    </source>
</evidence>
<dbReference type="InterPro" id="IPR017452">
    <property type="entry name" value="GPCR_Rhodpsn_7TM"/>
</dbReference>
<feature type="transmembrane region" description="Helical" evidence="5">
    <location>
        <begin position="144"/>
        <end position="162"/>
    </location>
</feature>
<dbReference type="GO" id="GO:0004930">
    <property type="term" value="F:G protein-coupled receptor activity"/>
    <property type="evidence" value="ECO:0007669"/>
    <property type="project" value="InterPro"/>
</dbReference>
<feature type="transmembrane region" description="Helical" evidence="5">
    <location>
        <begin position="20"/>
        <end position="44"/>
    </location>
</feature>
<dbReference type="OrthoDB" id="6238451at2759"/>
<feature type="domain" description="G-protein coupled receptors family 1 profile" evidence="6">
    <location>
        <begin position="37"/>
        <end position="404"/>
    </location>
</feature>
<evidence type="ECO:0000256" key="2">
    <source>
        <dbReference type="ARBA" id="ARBA00022692"/>
    </source>
</evidence>
<gene>
    <name evidence="7" type="ORF">PHET_03439</name>
</gene>
<name>A0A8J4T329_9TREM</name>
<evidence type="ECO:0000313" key="7">
    <source>
        <dbReference type="EMBL" id="KAF5403130.1"/>
    </source>
</evidence>
<dbReference type="GO" id="GO:0016020">
    <property type="term" value="C:membrane"/>
    <property type="evidence" value="ECO:0007669"/>
    <property type="project" value="UniProtKB-SubCell"/>
</dbReference>
<dbReference type="PRINTS" id="PR00237">
    <property type="entry name" value="GPCRRHODOPSN"/>
</dbReference>
<dbReference type="EMBL" id="LUCH01001407">
    <property type="protein sequence ID" value="KAF5403130.1"/>
    <property type="molecule type" value="Genomic_DNA"/>
</dbReference>
<evidence type="ECO:0000256" key="1">
    <source>
        <dbReference type="ARBA" id="ARBA00004370"/>
    </source>
</evidence>
<evidence type="ECO:0000256" key="3">
    <source>
        <dbReference type="ARBA" id="ARBA00022989"/>
    </source>
</evidence>
<keyword evidence="2 5" id="KW-0812">Transmembrane</keyword>
<dbReference type="InterPro" id="IPR052954">
    <property type="entry name" value="GPCR-Ligand_Int"/>
</dbReference>
<dbReference type="InterPro" id="IPR000276">
    <property type="entry name" value="GPCR_Rhodpsn"/>
</dbReference>
<feature type="transmembrane region" description="Helical" evidence="5">
    <location>
        <begin position="99"/>
        <end position="124"/>
    </location>
</feature>
<dbReference type="PANTHER" id="PTHR46641:SF2">
    <property type="entry name" value="FMRFAMIDE RECEPTOR"/>
    <property type="match status" value="1"/>
</dbReference>
<feature type="transmembrane region" description="Helical" evidence="5">
    <location>
        <begin position="381"/>
        <end position="407"/>
    </location>
</feature>
<dbReference type="SUPFAM" id="SSF81321">
    <property type="entry name" value="Family A G protein-coupled receptor-like"/>
    <property type="match status" value="1"/>
</dbReference>
<dbReference type="AlphaFoldDB" id="A0A8J4T329"/>